<keyword evidence="14" id="KW-1185">Reference proteome</keyword>
<sequence length="294" mass="32078">MSMEEKAYAKINLHLHVTGKRADGYHLLDSLVVFPDVGDHLTIIPAEAGQVDLVTLQIVGPFSASLHSEDLKNNLIIKAAYQLVAYAQDKKLSPVCLCLEKNLPVSSGIGGGSTDAAATLRLLIRYWGLKISSQDLAKIALQLGADVPVCLHPVSQRMEGIGEGLSFFPNLPDFGMLLVNHGEAVSTPDIFRNRKADFSERAILGENLNSFEEFIQQLSYLTNDLQPPACLLNPKITSVLQAIEGLPFCRLSRMSGSGATCFGLFETAEQANEAAILLKQRYPWWIWGGNGNVK</sequence>
<feature type="domain" description="GHMP kinase N-terminal" evidence="11">
    <location>
        <begin position="74"/>
        <end position="152"/>
    </location>
</feature>
<evidence type="ECO:0000256" key="9">
    <source>
        <dbReference type="ARBA" id="ARBA00032554"/>
    </source>
</evidence>
<dbReference type="InterPro" id="IPR006204">
    <property type="entry name" value="GHMP_kinase_N_dom"/>
</dbReference>
<dbReference type="SUPFAM" id="SSF54211">
    <property type="entry name" value="Ribosomal protein S5 domain 2-like"/>
    <property type="match status" value="1"/>
</dbReference>
<dbReference type="EC" id="2.7.1.148" evidence="2 10"/>
<dbReference type="NCBIfam" id="TIGR00154">
    <property type="entry name" value="ispE"/>
    <property type="match status" value="1"/>
</dbReference>
<dbReference type="InterPro" id="IPR020568">
    <property type="entry name" value="Ribosomal_Su5_D2-typ_SF"/>
</dbReference>
<evidence type="ECO:0000313" key="14">
    <source>
        <dbReference type="Proteomes" id="UP000194946"/>
    </source>
</evidence>
<keyword evidence="7 10" id="KW-0067">ATP-binding</keyword>
<name>A0A251ZTJ8_9PROT</name>
<dbReference type="HAMAP" id="MF_00061">
    <property type="entry name" value="IspE"/>
    <property type="match status" value="1"/>
</dbReference>
<evidence type="ECO:0000256" key="1">
    <source>
        <dbReference type="ARBA" id="ARBA00009684"/>
    </source>
</evidence>
<feature type="binding site" evidence="10">
    <location>
        <begin position="104"/>
        <end position="114"/>
    </location>
    <ligand>
        <name>ATP</name>
        <dbReference type="ChEBI" id="CHEBI:30616"/>
    </ligand>
</feature>
<proteinExistence type="inferred from homology"/>
<dbReference type="GO" id="GO:0016114">
    <property type="term" value="P:terpenoid biosynthetic process"/>
    <property type="evidence" value="ECO:0007669"/>
    <property type="project" value="UniProtKB-UniRule"/>
</dbReference>
<evidence type="ECO:0000256" key="4">
    <source>
        <dbReference type="ARBA" id="ARBA00022679"/>
    </source>
</evidence>
<reference evidence="14" key="1">
    <citation type="submission" date="2014-06" db="EMBL/GenBank/DDBJ databases">
        <authorList>
            <person name="Winans N.J."/>
            <person name="Newell P.D."/>
            <person name="Douglas A.E."/>
        </authorList>
    </citation>
    <scope>NUCLEOTIDE SEQUENCE [LARGE SCALE GENOMIC DNA]</scope>
    <source>
        <strain evidence="14">DmL_052</strain>
    </source>
</reference>
<comment type="function">
    <text evidence="10">Catalyzes the phosphorylation of the position 2 hydroxy group of 4-diphosphocytidyl-2C-methyl-D-erythritol.</text>
</comment>
<dbReference type="InterPro" id="IPR014721">
    <property type="entry name" value="Ribsml_uS5_D2-typ_fold_subgr"/>
</dbReference>
<evidence type="ECO:0000256" key="10">
    <source>
        <dbReference type="HAMAP-Rule" id="MF_00061"/>
    </source>
</evidence>
<evidence type="ECO:0000256" key="5">
    <source>
        <dbReference type="ARBA" id="ARBA00022741"/>
    </source>
</evidence>
<dbReference type="UniPathway" id="UPA00056">
    <property type="reaction ID" value="UER00094"/>
</dbReference>
<dbReference type="Pfam" id="PF08544">
    <property type="entry name" value="GHMP_kinases_C"/>
    <property type="match status" value="1"/>
</dbReference>
<dbReference type="Gene3D" id="3.30.230.10">
    <property type="match status" value="1"/>
</dbReference>
<evidence type="ECO:0000256" key="7">
    <source>
        <dbReference type="ARBA" id="ARBA00022840"/>
    </source>
</evidence>
<keyword evidence="5 10" id="KW-0547">Nucleotide-binding</keyword>
<dbReference type="PANTHER" id="PTHR43527:SF2">
    <property type="entry name" value="4-DIPHOSPHOCYTIDYL-2-C-METHYL-D-ERYTHRITOL KINASE, CHLOROPLASTIC"/>
    <property type="match status" value="1"/>
</dbReference>
<comment type="similarity">
    <text evidence="1 10">Belongs to the GHMP kinase family. IspE subfamily.</text>
</comment>
<keyword evidence="4 10" id="KW-0808">Transferase</keyword>
<evidence type="ECO:0000313" key="13">
    <source>
        <dbReference type="EMBL" id="OUI77976.1"/>
    </source>
</evidence>
<dbReference type="GO" id="GO:0005524">
    <property type="term" value="F:ATP binding"/>
    <property type="evidence" value="ECO:0007669"/>
    <property type="project" value="UniProtKB-UniRule"/>
</dbReference>
<dbReference type="Pfam" id="PF00288">
    <property type="entry name" value="GHMP_kinases_N"/>
    <property type="match status" value="1"/>
</dbReference>
<gene>
    <name evidence="10" type="primary">ispE</name>
    <name evidence="13" type="ORF">HK18_00240</name>
</gene>
<dbReference type="PIRSF" id="PIRSF010376">
    <property type="entry name" value="IspE"/>
    <property type="match status" value="1"/>
</dbReference>
<evidence type="ECO:0000256" key="6">
    <source>
        <dbReference type="ARBA" id="ARBA00022777"/>
    </source>
</evidence>
<dbReference type="InterPro" id="IPR013750">
    <property type="entry name" value="GHMP_kinase_C_dom"/>
</dbReference>
<evidence type="ECO:0000256" key="3">
    <source>
        <dbReference type="ARBA" id="ARBA00017473"/>
    </source>
</evidence>
<dbReference type="PANTHER" id="PTHR43527">
    <property type="entry name" value="4-DIPHOSPHOCYTIDYL-2-C-METHYL-D-ERYTHRITOL KINASE, CHLOROPLASTIC"/>
    <property type="match status" value="1"/>
</dbReference>
<protein>
    <recommendedName>
        <fullName evidence="3 10">4-diphosphocytidyl-2-C-methyl-D-erythritol kinase</fullName>
        <shortName evidence="10">CMK</shortName>
        <ecNumber evidence="2 10">2.7.1.148</ecNumber>
    </recommendedName>
    <alternativeName>
        <fullName evidence="9 10">4-(cytidine-5'-diphospho)-2-C-methyl-D-erythritol kinase</fullName>
    </alternativeName>
</protein>
<evidence type="ECO:0000259" key="12">
    <source>
        <dbReference type="Pfam" id="PF08544"/>
    </source>
</evidence>
<comment type="caution">
    <text evidence="13">The sequence shown here is derived from an EMBL/GenBank/DDBJ whole genome shotgun (WGS) entry which is preliminary data.</text>
</comment>
<feature type="domain" description="GHMP kinase C-terminal" evidence="12">
    <location>
        <begin position="204"/>
        <end position="275"/>
    </location>
</feature>
<dbReference type="SUPFAM" id="SSF55060">
    <property type="entry name" value="GHMP Kinase, C-terminal domain"/>
    <property type="match status" value="1"/>
</dbReference>
<dbReference type="NCBIfam" id="NF011202">
    <property type="entry name" value="PRK14608.1"/>
    <property type="match status" value="1"/>
</dbReference>
<dbReference type="EMBL" id="JOPB01000010">
    <property type="protein sequence ID" value="OUI77976.1"/>
    <property type="molecule type" value="Genomic_DNA"/>
</dbReference>
<dbReference type="Proteomes" id="UP000194946">
    <property type="component" value="Unassembled WGS sequence"/>
</dbReference>
<comment type="pathway">
    <text evidence="10">Isoprenoid biosynthesis; isopentenyl diphosphate biosynthesis via DXP pathway; isopentenyl diphosphate from 1-deoxy-D-xylulose 5-phosphate: step 3/6.</text>
</comment>
<evidence type="ECO:0000256" key="2">
    <source>
        <dbReference type="ARBA" id="ARBA00012052"/>
    </source>
</evidence>
<dbReference type="GO" id="GO:0019288">
    <property type="term" value="P:isopentenyl diphosphate biosynthetic process, methylerythritol 4-phosphate pathway"/>
    <property type="evidence" value="ECO:0007669"/>
    <property type="project" value="UniProtKB-UniRule"/>
</dbReference>
<keyword evidence="6 10" id="KW-0418">Kinase</keyword>
<keyword evidence="8 10" id="KW-0414">Isoprene biosynthesis</keyword>
<dbReference type="AlphaFoldDB" id="A0A251ZTJ8"/>
<feature type="active site" evidence="10">
    <location>
        <position position="146"/>
    </location>
</feature>
<accession>A0A251ZTJ8</accession>
<organism evidence="13 14">
    <name type="scientific">Commensalibacter intestini</name>
    <dbReference type="NCBI Taxonomy" id="479936"/>
    <lineage>
        <taxon>Bacteria</taxon>
        <taxon>Pseudomonadati</taxon>
        <taxon>Pseudomonadota</taxon>
        <taxon>Alphaproteobacteria</taxon>
        <taxon>Acetobacterales</taxon>
        <taxon>Acetobacteraceae</taxon>
    </lineage>
</organism>
<dbReference type="InterPro" id="IPR004424">
    <property type="entry name" value="IspE"/>
</dbReference>
<evidence type="ECO:0000256" key="8">
    <source>
        <dbReference type="ARBA" id="ARBA00023229"/>
    </source>
</evidence>
<evidence type="ECO:0000259" key="11">
    <source>
        <dbReference type="Pfam" id="PF00288"/>
    </source>
</evidence>
<dbReference type="Gene3D" id="3.30.70.890">
    <property type="entry name" value="GHMP kinase, C-terminal domain"/>
    <property type="match status" value="1"/>
</dbReference>
<dbReference type="GO" id="GO:0050515">
    <property type="term" value="F:4-(cytidine 5'-diphospho)-2-C-methyl-D-erythritol kinase activity"/>
    <property type="evidence" value="ECO:0007669"/>
    <property type="project" value="UniProtKB-UniRule"/>
</dbReference>
<feature type="active site" evidence="10">
    <location>
        <position position="10"/>
    </location>
</feature>
<comment type="catalytic activity">
    <reaction evidence="10">
        <text>4-CDP-2-C-methyl-D-erythritol + ATP = 4-CDP-2-C-methyl-D-erythritol 2-phosphate + ADP + H(+)</text>
        <dbReference type="Rhea" id="RHEA:18437"/>
        <dbReference type="ChEBI" id="CHEBI:15378"/>
        <dbReference type="ChEBI" id="CHEBI:30616"/>
        <dbReference type="ChEBI" id="CHEBI:57823"/>
        <dbReference type="ChEBI" id="CHEBI:57919"/>
        <dbReference type="ChEBI" id="CHEBI:456216"/>
        <dbReference type="EC" id="2.7.1.148"/>
    </reaction>
</comment>
<dbReference type="InterPro" id="IPR036554">
    <property type="entry name" value="GHMP_kinase_C_sf"/>
</dbReference>